<accession>A0A1M4T3E6</accession>
<keyword evidence="1" id="KW-0812">Transmembrane</keyword>
<dbReference type="STRING" id="1484053.SAMN05444274_101245"/>
<evidence type="ECO:0000256" key="1">
    <source>
        <dbReference type="SAM" id="Phobius"/>
    </source>
</evidence>
<evidence type="ECO:0000313" key="3">
    <source>
        <dbReference type="Proteomes" id="UP000184164"/>
    </source>
</evidence>
<protein>
    <recommendedName>
        <fullName evidence="4">DUF3137 domain-containing protein</fullName>
    </recommendedName>
</protein>
<gene>
    <name evidence="2" type="ORF">SAMN05444274_101245</name>
</gene>
<name>A0A1M4T3E6_9BACT</name>
<keyword evidence="3" id="KW-1185">Reference proteome</keyword>
<evidence type="ECO:0008006" key="4">
    <source>
        <dbReference type="Google" id="ProtNLM"/>
    </source>
</evidence>
<organism evidence="2 3">
    <name type="scientific">Mariniphaga anaerophila</name>
    <dbReference type="NCBI Taxonomy" id="1484053"/>
    <lineage>
        <taxon>Bacteria</taxon>
        <taxon>Pseudomonadati</taxon>
        <taxon>Bacteroidota</taxon>
        <taxon>Bacteroidia</taxon>
        <taxon>Marinilabiliales</taxon>
        <taxon>Prolixibacteraceae</taxon>
        <taxon>Mariniphaga</taxon>
    </lineage>
</organism>
<dbReference type="RefSeq" id="WP_072998183.1">
    <property type="nucleotide sequence ID" value="NZ_FQUM01000001.1"/>
</dbReference>
<keyword evidence="1" id="KW-1133">Transmembrane helix</keyword>
<sequence length="250" mass="28579">MDKKQQIQEYFDAPKPKFRVKLFLLGIVAIVVGAVIEKSTVTPVLIIVGLLIAVIPILKFFKAKKRYEARPADSQMDEWFWEDTKSIIEKDALDKVGVDKEDLVAESLVIPGPQFWRVSGFDIDDVKRRKGNDGFFRYSVWKIQIFLFTENFLGSYECDYNWLKNTSINESTNEFFYKDVVSVKTATASSAYTLKDGQRLEEAQQFILKLAGDEVSVITNDSTLKTSSEMSSRVDKAVQSIRTMLRQKKA</sequence>
<feature type="transmembrane region" description="Helical" evidence="1">
    <location>
        <begin position="20"/>
        <end position="36"/>
    </location>
</feature>
<keyword evidence="1" id="KW-0472">Membrane</keyword>
<dbReference type="OrthoDB" id="509454at2"/>
<reference evidence="2 3" key="1">
    <citation type="submission" date="2016-11" db="EMBL/GenBank/DDBJ databases">
        <authorList>
            <person name="Jaros S."/>
            <person name="Januszkiewicz K."/>
            <person name="Wedrychowicz H."/>
        </authorList>
    </citation>
    <scope>NUCLEOTIDE SEQUENCE [LARGE SCALE GENOMIC DNA]</scope>
    <source>
        <strain evidence="2 3">DSM 26910</strain>
    </source>
</reference>
<evidence type="ECO:0000313" key="2">
    <source>
        <dbReference type="EMBL" id="SHE38960.1"/>
    </source>
</evidence>
<dbReference type="AlphaFoldDB" id="A0A1M4T3E6"/>
<dbReference type="EMBL" id="FQUM01000001">
    <property type="protein sequence ID" value="SHE38960.1"/>
    <property type="molecule type" value="Genomic_DNA"/>
</dbReference>
<feature type="transmembrane region" description="Helical" evidence="1">
    <location>
        <begin position="42"/>
        <end position="61"/>
    </location>
</feature>
<proteinExistence type="predicted"/>
<dbReference type="Proteomes" id="UP000184164">
    <property type="component" value="Unassembled WGS sequence"/>
</dbReference>